<evidence type="ECO:0000313" key="2">
    <source>
        <dbReference type="EMBL" id="RPJ93240.1"/>
    </source>
</evidence>
<accession>A0A424WIY0</accession>
<evidence type="ECO:0000313" key="3">
    <source>
        <dbReference type="Proteomes" id="UP000285324"/>
    </source>
</evidence>
<reference evidence="2 3" key="1">
    <citation type="submission" date="2018-08" db="EMBL/GenBank/DDBJ databases">
        <title>Achromobacter xylosoxidans Genome sequencing and assembly.</title>
        <authorList>
            <person name="Wang R."/>
            <person name="Rensing C."/>
            <person name="Li Y."/>
        </authorList>
    </citation>
    <scope>NUCLEOTIDE SEQUENCE [LARGE SCALE GENOMIC DNA]</scope>
    <source>
        <strain evidence="2 3">GD003A</strain>
    </source>
</reference>
<sequence>MKPASKKVDLDQMIASRLSERSPDPAAIDSALTNVITLNVRDDCRLYERNPRTVRNEKYDEIKESIRTRGLDQMVAVTQRPGEKQYIPAKGGNTRLEILQELVAEGHMQFLHMDFVKAPYRSEAALLAAHMVENDQRSGLLFWDAARSTFDLKQEVERERGGPMSLRDFSEHLKAGEGIQASPALLSHYGFTMKHLADLACAASQLSRRDVQDRFIPARSRLATIAAKLGAEEALDQAWTLAIDHMRERYVATKSLDFAAFTARLDENFAQRISLTVDELQRAVQILQANPDAESASLVRDAKQHAPAPGSSLADTQASDGADESSGRDSANVATQMKLPPQHETSNASTSRRNGEHDTEAAGAQPSSKQPPADSRGSAERELWHALEELVTVSHLQGCLLSVDELPLRFMVEIPKDVGGDLGSLQEQALQGGDYAERYYAWWWLVLLSQQNTPAGLAALSLESDFKLHAESTDSWQDACDNLLGDPVYADGSYHVVRRMTDPDDATGLVYLRVIQAVRQFNQAFPERSKDSFWQSVGVPVELTGGAS</sequence>
<protein>
    <recommendedName>
        <fullName evidence="4">Integrating conjugative element, PFGI_1 class, ParB family protein</fullName>
    </recommendedName>
</protein>
<name>A0A424WIY0_ALCXX</name>
<evidence type="ECO:0008006" key="4">
    <source>
        <dbReference type="Google" id="ProtNLM"/>
    </source>
</evidence>
<dbReference type="AlphaFoldDB" id="A0A424WIY0"/>
<organism evidence="2 3">
    <name type="scientific">Alcaligenes xylosoxydans xylosoxydans</name>
    <name type="common">Achromobacter xylosoxidans</name>
    <dbReference type="NCBI Taxonomy" id="85698"/>
    <lineage>
        <taxon>Bacteria</taxon>
        <taxon>Pseudomonadati</taxon>
        <taxon>Pseudomonadota</taxon>
        <taxon>Betaproteobacteria</taxon>
        <taxon>Burkholderiales</taxon>
        <taxon>Alcaligenaceae</taxon>
        <taxon>Achromobacter</taxon>
    </lineage>
</organism>
<gene>
    <name evidence="2" type="ORF">DY367_02595</name>
</gene>
<feature type="compositionally biased region" description="Polar residues" evidence="1">
    <location>
        <begin position="343"/>
        <end position="352"/>
    </location>
</feature>
<dbReference type="EMBL" id="QVXO01000003">
    <property type="protein sequence ID" value="RPJ93240.1"/>
    <property type="molecule type" value="Genomic_DNA"/>
</dbReference>
<comment type="caution">
    <text evidence="2">The sequence shown here is derived from an EMBL/GenBank/DDBJ whole genome shotgun (WGS) entry which is preliminary data.</text>
</comment>
<dbReference type="Proteomes" id="UP000285324">
    <property type="component" value="Unassembled WGS sequence"/>
</dbReference>
<dbReference type="InterPro" id="IPR036086">
    <property type="entry name" value="ParB/Sulfiredoxin_sf"/>
</dbReference>
<dbReference type="OrthoDB" id="7656008at2"/>
<dbReference type="SUPFAM" id="SSF110849">
    <property type="entry name" value="ParB/Sulfiredoxin"/>
    <property type="match status" value="1"/>
</dbReference>
<proteinExistence type="predicted"/>
<dbReference type="RefSeq" id="WP_118931598.1">
    <property type="nucleotide sequence ID" value="NZ_CP061008.1"/>
</dbReference>
<feature type="region of interest" description="Disordered" evidence="1">
    <location>
        <begin position="293"/>
        <end position="380"/>
    </location>
</feature>
<evidence type="ECO:0000256" key="1">
    <source>
        <dbReference type="SAM" id="MobiDB-lite"/>
    </source>
</evidence>